<feature type="transmembrane region" description="Helical" evidence="6">
    <location>
        <begin position="224"/>
        <end position="243"/>
    </location>
</feature>
<dbReference type="InterPro" id="IPR047817">
    <property type="entry name" value="ABC2_TM_bact-type"/>
</dbReference>
<feature type="transmembrane region" description="Helical" evidence="6">
    <location>
        <begin position="23"/>
        <end position="46"/>
    </location>
</feature>
<dbReference type="PIRSF" id="PIRSF006648">
    <property type="entry name" value="DrrB"/>
    <property type="match status" value="1"/>
</dbReference>
<keyword evidence="4 6" id="KW-0472">Membrane</keyword>
<evidence type="ECO:0000256" key="3">
    <source>
        <dbReference type="ARBA" id="ARBA00022989"/>
    </source>
</evidence>
<evidence type="ECO:0000256" key="6">
    <source>
        <dbReference type="SAM" id="Phobius"/>
    </source>
</evidence>
<keyword evidence="2 6" id="KW-0812">Transmembrane</keyword>
<reference evidence="8 9" key="1">
    <citation type="submission" date="2020-04" db="EMBL/GenBank/DDBJ databases">
        <title>Thermobifida alba genome sequencing and assembly.</title>
        <authorList>
            <person name="Luzics S."/>
            <person name="Horvath B."/>
            <person name="Nagy I."/>
            <person name="Toth A."/>
            <person name="Nagy I."/>
            <person name="Kukolya J."/>
        </authorList>
    </citation>
    <scope>NUCLEOTIDE SEQUENCE [LARGE SCALE GENOMIC DNA]</scope>
    <source>
        <strain evidence="8 9">DSM 43795</strain>
    </source>
</reference>
<dbReference type="InterPro" id="IPR000412">
    <property type="entry name" value="ABC_2_transport"/>
</dbReference>
<feature type="transmembrane region" description="Helical" evidence="6">
    <location>
        <begin position="137"/>
        <end position="157"/>
    </location>
</feature>
<evidence type="ECO:0000313" key="9">
    <source>
        <dbReference type="Proteomes" id="UP000832041"/>
    </source>
</evidence>
<evidence type="ECO:0000256" key="5">
    <source>
        <dbReference type="ARBA" id="ARBA00023251"/>
    </source>
</evidence>
<feature type="transmembrane region" description="Helical" evidence="6">
    <location>
        <begin position="166"/>
        <end position="186"/>
    </location>
</feature>
<evidence type="ECO:0000313" key="8">
    <source>
        <dbReference type="EMBL" id="UPT22711.1"/>
    </source>
</evidence>
<dbReference type="PANTHER" id="PTHR43229">
    <property type="entry name" value="NODULATION PROTEIN J"/>
    <property type="match status" value="1"/>
</dbReference>
<organism evidence="8 9">
    <name type="scientific">Thermobifida alba</name>
    <name type="common">Thermomonospora alba</name>
    <dbReference type="NCBI Taxonomy" id="53522"/>
    <lineage>
        <taxon>Bacteria</taxon>
        <taxon>Bacillati</taxon>
        <taxon>Actinomycetota</taxon>
        <taxon>Actinomycetes</taxon>
        <taxon>Streptosporangiales</taxon>
        <taxon>Nocardiopsidaceae</taxon>
        <taxon>Thermobifida</taxon>
    </lineage>
</organism>
<evidence type="ECO:0000256" key="4">
    <source>
        <dbReference type="ARBA" id="ARBA00023136"/>
    </source>
</evidence>
<comment type="subcellular location">
    <subcellularLocation>
        <location evidence="1">Membrane</location>
        <topology evidence="1">Multi-pass membrane protein</topology>
    </subcellularLocation>
</comment>
<evidence type="ECO:0000256" key="2">
    <source>
        <dbReference type="ARBA" id="ARBA00022692"/>
    </source>
</evidence>
<evidence type="ECO:0000259" key="7">
    <source>
        <dbReference type="PROSITE" id="PS51012"/>
    </source>
</evidence>
<evidence type="ECO:0000256" key="1">
    <source>
        <dbReference type="ARBA" id="ARBA00004141"/>
    </source>
</evidence>
<sequence length="254" mass="26933">MNTSLMRELTLLQTREFVRDRRYFYFALIFPLGMMGLFLGMALLFPGEPDPEFSLRGIVVPMAIFMALTSVGFMATAAPLAAMRSKGTLRLLGTTPVSRAQVILSHMPARLGLVLAQVAAMLAVGVAVGAAELSAVPALFGVSLLGLAMFGALGYLMGGLLATPDVAANVSTLVQLAALFLSGFVFPLDLLPDPAAQVLRYLPTTFFADLMATQLPGGEAVHPVWLSVTVVLATTAVCILLAVRTFRWDQGEAG</sequence>
<dbReference type="InterPro" id="IPR013525">
    <property type="entry name" value="ABC2_TM"/>
</dbReference>
<keyword evidence="9" id="KW-1185">Reference proteome</keyword>
<dbReference type="EMBL" id="CP051627">
    <property type="protein sequence ID" value="UPT22711.1"/>
    <property type="molecule type" value="Genomic_DNA"/>
</dbReference>
<proteinExistence type="predicted"/>
<feature type="domain" description="ABC transmembrane type-2" evidence="7">
    <location>
        <begin position="22"/>
        <end position="249"/>
    </location>
</feature>
<dbReference type="PROSITE" id="PS51012">
    <property type="entry name" value="ABC_TM2"/>
    <property type="match status" value="1"/>
</dbReference>
<accession>A0ABY4L4V5</accession>
<name>A0ABY4L4V5_THEAE</name>
<keyword evidence="5" id="KW-0046">Antibiotic resistance</keyword>
<protein>
    <submittedName>
        <fullName evidence="8">ABC transporter permease</fullName>
    </submittedName>
</protein>
<dbReference type="InterPro" id="IPR051784">
    <property type="entry name" value="Nod_factor_ABC_transporter"/>
</dbReference>
<dbReference type="RefSeq" id="WP_248591220.1">
    <property type="nucleotide sequence ID" value="NZ_BAABEB010000011.1"/>
</dbReference>
<dbReference type="Proteomes" id="UP000832041">
    <property type="component" value="Chromosome"/>
</dbReference>
<gene>
    <name evidence="8" type="ORF">FOF52_18610</name>
</gene>
<keyword evidence="3 6" id="KW-1133">Transmembrane helix</keyword>
<dbReference type="PANTHER" id="PTHR43229:SF2">
    <property type="entry name" value="NODULATION PROTEIN J"/>
    <property type="match status" value="1"/>
</dbReference>
<feature type="transmembrane region" description="Helical" evidence="6">
    <location>
        <begin position="111"/>
        <end position="131"/>
    </location>
</feature>
<feature type="transmembrane region" description="Helical" evidence="6">
    <location>
        <begin position="58"/>
        <end position="82"/>
    </location>
</feature>
<dbReference type="Pfam" id="PF12698">
    <property type="entry name" value="ABC2_membrane_3"/>
    <property type="match status" value="1"/>
</dbReference>